<evidence type="ECO:0000256" key="3">
    <source>
        <dbReference type="ARBA" id="ARBA00022692"/>
    </source>
</evidence>
<comment type="caution">
    <text evidence="8">The sequence shown here is derived from an EMBL/GenBank/DDBJ whole genome shotgun (WGS) entry which is preliminary data.</text>
</comment>
<organism evidence="8 9">
    <name type="scientific">Pseudomonas kitaguniensis</name>
    <dbReference type="NCBI Taxonomy" id="2607908"/>
    <lineage>
        <taxon>Bacteria</taxon>
        <taxon>Pseudomonadati</taxon>
        <taxon>Pseudomonadota</taxon>
        <taxon>Gammaproteobacteria</taxon>
        <taxon>Pseudomonadales</taxon>
        <taxon>Pseudomonadaceae</taxon>
        <taxon>Pseudomonas</taxon>
    </lineage>
</organism>
<dbReference type="InterPro" id="IPR036259">
    <property type="entry name" value="MFS_trans_sf"/>
</dbReference>
<evidence type="ECO:0000256" key="6">
    <source>
        <dbReference type="SAM" id="Phobius"/>
    </source>
</evidence>
<feature type="transmembrane region" description="Helical" evidence="6">
    <location>
        <begin position="338"/>
        <end position="357"/>
    </location>
</feature>
<dbReference type="GO" id="GO:0022857">
    <property type="term" value="F:transmembrane transporter activity"/>
    <property type="evidence" value="ECO:0007669"/>
    <property type="project" value="InterPro"/>
</dbReference>
<evidence type="ECO:0000313" key="9">
    <source>
        <dbReference type="Proteomes" id="UP000325438"/>
    </source>
</evidence>
<feature type="transmembrane region" description="Helical" evidence="6">
    <location>
        <begin position="272"/>
        <end position="293"/>
    </location>
</feature>
<evidence type="ECO:0000256" key="1">
    <source>
        <dbReference type="ARBA" id="ARBA00004141"/>
    </source>
</evidence>
<feature type="transmembrane region" description="Helical" evidence="6">
    <location>
        <begin position="56"/>
        <end position="77"/>
    </location>
</feature>
<feature type="transmembrane region" description="Helical" evidence="6">
    <location>
        <begin position="305"/>
        <end position="326"/>
    </location>
</feature>
<feature type="transmembrane region" description="Helical" evidence="6">
    <location>
        <begin position="369"/>
        <end position="391"/>
    </location>
</feature>
<dbReference type="Pfam" id="PF07690">
    <property type="entry name" value="MFS_1"/>
    <property type="match status" value="1"/>
</dbReference>
<evidence type="ECO:0000313" key="8">
    <source>
        <dbReference type="EMBL" id="MPQ86769.1"/>
    </source>
</evidence>
<dbReference type="AlphaFoldDB" id="A0A5N7JZD1"/>
<reference evidence="8 9" key="1">
    <citation type="submission" date="2019-09" db="EMBL/GenBank/DDBJ databases">
        <title>The draft genomes of Allium pathogen Pseudomonas sp.</title>
        <authorList>
            <person name="Fujikawa T."/>
            <person name="Sawada H."/>
        </authorList>
    </citation>
    <scope>NUCLEOTIDE SEQUENCE [LARGE SCALE GENOMIC DNA]</scope>
    <source>
        <strain evidence="8 9">MAFF 730085</strain>
    </source>
</reference>
<dbReference type="InterPro" id="IPR020846">
    <property type="entry name" value="MFS_dom"/>
</dbReference>
<evidence type="ECO:0000259" key="7">
    <source>
        <dbReference type="PROSITE" id="PS50850"/>
    </source>
</evidence>
<feature type="transmembrane region" description="Helical" evidence="6">
    <location>
        <begin position="144"/>
        <end position="169"/>
    </location>
</feature>
<feature type="transmembrane region" description="Helical" evidence="6">
    <location>
        <begin position="235"/>
        <end position="251"/>
    </location>
</feature>
<dbReference type="EMBL" id="VUBA01000171">
    <property type="protein sequence ID" value="MPQ86769.1"/>
    <property type="molecule type" value="Genomic_DNA"/>
</dbReference>
<keyword evidence="4 6" id="KW-1133">Transmembrane helix</keyword>
<keyword evidence="3 6" id="KW-0812">Transmembrane</keyword>
<name>A0A5N7JZD1_9PSED</name>
<dbReference type="Gene3D" id="1.20.1720.10">
    <property type="entry name" value="Multidrug resistance protein D"/>
    <property type="match status" value="1"/>
</dbReference>
<dbReference type="InterPro" id="IPR005829">
    <property type="entry name" value="Sugar_transporter_CS"/>
</dbReference>
<dbReference type="PANTHER" id="PTHR42718:SF9">
    <property type="entry name" value="MAJOR FACILITATOR SUPERFAMILY MULTIDRUG TRANSPORTER MFSC"/>
    <property type="match status" value="1"/>
</dbReference>
<evidence type="ECO:0000256" key="4">
    <source>
        <dbReference type="ARBA" id="ARBA00022989"/>
    </source>
</evidence>
<dbReference type="PROSITE" id="PS50850">
    <property type="entry name" value="MFS"/>
    <property type="match status" value="1"/>
</dbReference>
<feature type="transmembrane region" description="Helical" evidence="6">
    <location>
        <begin position="20"/>
        <end position="44"/>
    </location>
</feature>
<feature type="transmembrane region" description="Helical" evidence="6">
    <location>
        <begin position="118"/>
        <end position="137"/>
    </location>
</feature>
<feature type="transmembrane region" description="Helical" evidence="6">
    <location>
        <begin position="84"/>
        <end position="112"/>
    </location>
</feature>
<protein>
    <submittedName>
        <fullName evidence="8">MFS transporter</fullName>
    </submittedName>
</protein>
<gene>
    <name evidence="8" type="ORF">F0170_23975</name>
</gene>
<comment type="subcellular location">
    <subcellularLocation>
        <location evidence="1">Membrane</location>
        <topology evidence="1">Multi-pass membrane protein</topology>
    </subcellularLocation>
</comment>
<dbReference type="SUPFAM" id="SSF103473">
    <property type="entry name" value="MFS general substrate transporter"/>
    <property type="match status" value="1"/>
</dbReference>
<feature type="transmembrane region" description="Helical" evidence="6">
    <location>
        <begin position="175"/>
        <end position="194"/>
    </location>
</feature>
<evidence type="ECO:0000256" key="5">
    <source>
        <dbReference type="ARBA" id="ARBA00023136"/>
    </source>
</evidence>
<keyword evidence="5 6" id="KW-0472">Membrane</keyword>
<dbReference type="InterPro" id="IPR011701">
    <property type="entry name" value="MFS"/>
</dbReference>
<evidence type="ECO:0000256" key="2">
    <source>
        <dbReference type="ARBA" id="ARBA00022448"/>
    </source>
</evidence>
<feature type="transmembrane region" description="Helical" evidence="6">
    <location>
        <begin position="206"/>
        <end position="229"/>
    </location>
</feature>
<dbReference type="Gene3D" id="1.20.1250.20">
    <property type="entry name" value="MFS general substrate transporter like domains"/>
    <property type="match status" value="1"/>
</dbReference>
<sequence>MRGEYPMHASSAPVTPTYTLVVVCVALFVIPLTITGSGVLVLPISQEFGASYLQAQWVICSFMVSYAAFMAMTGVIADALGRKLSFVVGLLLFAVASALAACASSLLVLIVARAVTGLGAAAVTTAGTAILASVYSGPARVKAFTIFGTSLGLGLAVGPLVAGGTVTFLESWRPFFGVIAAILGVISALGFRLPESRSQERHSVDWIGGVLFTACLIVFVSAFSMAPAAGWTDPQVLSLLAIGVALVPLFVKVETRAQHPIFNMQLFSNRQFLAVCITPVFLGFGYISLLFYLPQYLAVVAHMSAIEVGIALMFSTLPSLLFPLFFSLIGGQLPLKTLMVLTFLFLVIGPLSLAWVIDRPTLLTLALPLFITGGSFGVSLAYLDGAAVSVVSPHRSGMAAGMFNTFRLGGEALAIPALGMVVIALLSLQAVDRQRGLSVLTQGDLERAATLLALPKESLVSYLAIAMQGTLIVVSIVSLVGLLIILKLSAQRITEGVEYAR</sequence>
<dbReference type="GO" id="GO:0016020">
    <property type="term" value="C:membrane"/>
    <property type="evidence" value="ECO:0007669"/>
    <property type="project" value="UniProtKB-SubCell"/>
</dbReference>
<dbReference type="PROSITE" id="PS00216">
    <property type="entry name" value="SUGAR_TRANSPORT_1"/>
    <property type="match status" value="1"/>
</dbReference>
<proteinExistence type="predicted"/>
<keyword evidence="2" id="KW-0813">Transport</keyword>
<dbReference type="Proteomes" id="UP000325438">
    <property type="component" value="Unassembled WGS sequence"/>
</dbReference>
<feature type="domain" description="Major facilitator superfamily (MFS) profile" evidence="7">
    <location>
        <begin position="19"/>
        <end position="493"/>
    </location>
</feature>
<accession>A0A5N7JZD1</accession>
<dbReference type="PANTHER" id="PTHR42718">
    <property type="entry name" value="MAJOR FACILITATOR SUPERFAMILY MULTIDRUG TRANSPORTER MFSC"/>
    <property type="match status" value="1"/>
</dbReference>
<feature type="transmembrane region" description="Helical" evidence="6">
    <location>
        <begin position="412"/>
        <end position="431"/>
    </location>
</feature>
<feature type="transmembrane region" description="Helical" evidence="6">
    <location>
        <begin position="459"/>
        <end position="486"/>
    </location>
</feature>